<dbReference type="AlphaFoldDB" id="A0A9D2NNI3"/>
<comment type="caution">
    <text evidence="1">The sequence shown here is derived from an EMBL/GenBank/DDBJ whole genome shotgun (WGS) entry which is preliminary data.</text>
</comment>
<gene>
    <name evidence="1" type="ORF">H9702_00910</name>
</gene>
<proteinExistence type="predicted"/>
<protein>
    <submittedName>
        <fullName evidence="1">Uncharacterized protein</fullName>
    </submittedName>
</protein>
<dbReference type="EMBL" id="DWWM01000005">
    <property type="protein sequence ID" value="HJC35676.1"/>
    <property type="molecule type" value="Genomic_DNA"/>
</dbReference>
<organism evidence="1 2">
    <name type="scientific">Candidatus Merdibacter merdavium</name>
    <dbReference type="NCBI Taxonomy" id="2838692"/>
    <lineage>
        <taxon>Bacteria</taxon>
        <taxon>Bacillati</taxon>
        <taxon>Bacillota</taxon>
        <taxon>Erysipelotrichia</taxon>
        <taxon>Erysipelotrichales</taxon>
        <taxon>Erysipelotrichaceae</taxon>
        <taxon>Merdibacter</taxon>
    </lineage>
</organism>
<name>A0A9D2NNI3_9FIRM</name>
<reference evidence="1" key="1">
    <citation type="journal article" date="2021" name="PeerJ">
        <title>Extensive microbial diversity within the chicken gut microbiome revealed by metagenomics and culture.</title>
        <authorList>
            <person name="Gilroy R."/>
            <person name="Ravi A."/>
            <person name="Getino M."/>
            <person name="Pursley I."/>
            <person name="Horton D.L."/>
            <person name="Alikhan N.F."/>
            <person name="Baker D."/>
            <person name="Gharbi K."/>
            <person name="Hall N."/>
            <person name="Watson M."/>
            <person name="Adriaenssens E.M."/>
            <person name="Foster-Nyarko E."/>
            <person name="Jarju S."/>
            <person name="Secka A."/>
            <person name="Antonio M."/>
            <person name="Oren A."/>
            <person name="Chaudhuri R.R."/>
            <person name="La Ragione R."/>
            <person name="Hildebrand F."/>
            <person name="Pallen M.J."/>
        </authorList>
    </citation>
    <scope>NUCLEOTIDE SEQUENCE</scope>
    <source>
        <strain evidence="1">CHK187-11901</strain>
    </source>
</reference>
<accession>A0A9D2NNI3</accession>
<evidence type="ECO:0000313" key="2">
    <source>
        <dbReference type="Proteomes" id="UP000823896"/>
    </source>
</evidence>
<dbReference type="Proteomes" id="UP000823896">
    <property type="component" value="Unassembled WGS sequence"/>
</dbReference>
<reference evidence="1" key="2">
    <citation type="submission" date="2021-04" db="EMBL/GenBank/DDBJ databases">
        <authorList>
            <person name="Gilroy R."/>
        </authorList>
    </citation>
    <scope>NUCLEOTIDE SEQUENCE</scope>
    <source>
        <strain evidence="1">CHK187-11901</strain>
    </source>
</reference>
<evidence type="ECO:0000313" key="1">
    <source>
        <dbReference type="EMBL" id="HJC35676.1"/>
    </source>
</evidence>
<sequence length="69" mass="7930">MKLQDSDILFIKTHLTNANDLITASDAFELLNALDELSVATMDENDEITDIGREAERLIDRIVFDERYQ</sequence>